<proteinExistence type="inferred from homology"/>
<dbReference type="PANTHER" id="PTHR12129">
    <property type="entry name" value="HEPARAN SULFATE 2-O-SULFOTRANSFERASE"/>
    <property type="match status" value="1"/>
</dbReference>
<dbReference type="AlphaFoldDB" id="A0A3M6V449"/>
<dbReference type="EMBL" id="RCHS01000168">
    <property type="protein sequence ID" value="RMX60358.1"/>
    <property type="molecule type" value="Genomic_DNA"/>
</dbReference>
<keyword evidence="6 10" id="KW-1133">Transmembrane helix</keyword>
<keyword evidence="9" id="KW-0325">Glycoprotein</keyword>
<keyword evidence="8 10" id="KW-0472">Membrane</keyword>
<dbReference type="GO" id="GO:0008146">
    <property type="term" value="F:sulfotransferase activity"/>
    <property type="evidence" value="ECO:0007669"/>
    <property type="project" value="InterPro"/>
</dbReference>
<evidence type="ECO:0008006" key="13">
    <source>
        <dbReference type="Google" id="ProtNLM"/>
    </source>
</evidence>
<dbReference type="OrthoDB" id="10019582at2759"/>
<dbReference type="InterPro" id="IPR027417">
    <property type="entry name" value="P-loop_NTPase"/>
</dbReference>
<evidence type="ECO:0000256" key="4">
    <source>
        <dbReference type="ARBA" id="ARBA00022692"/>
    </source>
</evidence>
<reference evidence="11 12" key="1">
    <citation type="journal article" date="2018" name="Sci. Rep.">
        <title>Comparative analysis of the Pocillopora damicornis genome highlights role of immune system in coral evolution.</title>
        <authorList>
            <person name="Cunning R."/>
            <person name="Bay R.A."/>
            <person name="Gillette P."/>
            <person name="Baker A.C."/>
            <person name="Traylor-Knowles N."/>
        </authorList>
    </citation>
    <scope>NUCLEOTIDE SEQUENCE [LARGE SCALE GENOMIC DNA]</scope>
    <source>
        <strain evidence="11">RSMAS</strain>
        <tissue evidence="11">Whole animal</tissue>
    </source>
</reference>
<dbReference type="Gene3D" id="3.40.50.300">
    <property type="entry name" value="P-loop containing nucleotide triphosphate hydrolases"/>
    <property type="match status" value="1"/>
</dbReference>
<dbReference type="PANTHER" id="PTHR12129:SF15">
    <property type="entry name" value="URONYL 2-SULFOTRANSFERASE"/>
    <property type="match status" value="1"/>
</dbReference>
<keyword evidence="5" id="KW-0735">Signal-anchor</keyword>
<evidence type="ECO:0000256" key="8">
    <source>
        <dbReference type="ARBA" id="ARBA00023136"/>
    </source>
</evidence>
<dbReference type="GO" id="GO:0000139">
    <property type="term" value="C:Golgi membrane"/>
    <property type="evidence" value="ECO:0007669"/>
    <property type="project" value="UniProtKB-SubCell"/>
</dbReference>
<accession>A0A3M6V449</accession>
<dbReference type="SUPFAM" id="SSF52540">
    <property type="entry name" value="P-loop containing nucleoside triphosphate hydrolases"/>
    <property type="match status" value="1"/>
</dbReference>
<name>A0A3M6V449_POCDA</name>
<protein>
    <recommendedName>
        <fullName evidence="13">Sulfotransferase domain-containing protein</fullName>
    </recommendedName>
</protein>
<evidence type="ECO:0000256" key="7">
    <source>
        <dbReference type="ARBA" id="ARBA00023034"/>
    </source>
</evidence>
<evidence type="ECO:0000256" key="10">
    <source>
        <dbReference type="SAM" id="Phobius"/>
    </source>
</evidence>
<evidence type="ECO:0000256" key="1">
    <source>
        <dbReference type="ARBA" id="ARBA00004323"/>
    </source>
</evidence>
<evidence type="ECO:0000256" key="6">
    <source>
        <dbReference type="ARBA" id="ARBA00022989"/>
    </source>
</evidence>
<gene>
    <name evidence="11" type="ORF">pdam_00022813</name>
</gene>
<evidence type="ECO:0000313" key="12">
    <source>
        <dbReference type="Proteomes" id="UP000275408"/>
    </source>
</evidence>
<keyword evidence="7" id="KW-0333">Golgi apparatus</keyword>
<evidence type="ECO:0000256" key="5">
    <source>
        <dbReference type="ARBA" id="ARBA00022968"/>
    </source>
</evidence>
<evidence type="ECO:0000256" key="9">
    <source>
        <dbReference type="ARBA" id="ARBA00023180"/>
    </source>
</evidence>
<keyword evidence="12" id="KW-1185">Reference proteome</keyword>
<comment type="similarity">
    <text evidence="2">Belongs to the sulfotransferase 3 family.</text>
</comment>
<evidence type="ECO:0000313" key="11">
    <source>
        <dbReference type="EMBL" id="RMX60358.1"/>
    </source>
</evidence>
<evidence type="ECO:0000256" key="2">
    <source>
        <dbReference type="ARBA" id="ARBA00010569"/>
    </source>
</evidence>
<dbReference type="InterPro" id="IPR005331">
    <property type="entry name" value="Sulfotransferase"/>
</dbReference>
<comment type="caution">
    <text evidence="11">The sequence shown here is derived from an EMBL/GenBank/DDBJ whole genome shotgun (WGS) entry which is preliminary data.</text>
</comment>
<keyword evidence="4 10" id="KW-0812">Transmembrane</keyword>
<feature type="transmembrane region" description="Helical" evidence="10">
    <location>
        <begin position="12"/>
        <end position="30"/>
    </location>
</feature>
<organism evidence="11 12">
    <name type="scientific">Pocillopora damicornis</name>
    <name type="common">Cauliflower coral</name>
    <name type="synonym">Millepora damicornis</name>
    <dbReference type="NCBI Taxonomy" id="46731"/>
    <lineage>
        <taxon>Eukaryota</taxon>
        <taxon>Metazoa</taxon>
        <taxon>Cnidaria</taxon>
        <taxon>Anthozoa</taxon>
        <taxon>Hexacorallia</taxon>
        <taxon>Scleractinia</taxon>
        <taxon>Astrocoeniina</taxon>
        <taxon>Pocilloporidae</taxon>
        <taxon>Pocillopora</taxon>
    </lineage>
</organism>
<sequence>MQARRRFKAPQILMVIMTSILATCTISLYFTSNDRFKTTLIKGLTDMEKRSNFNIHPWEVGKCGSRTMIHLMATLTKKLGYKVIGSTQNSNGEVTLREQVELVDLIDQFQPPFIYHHHIRFVDFKRFGAVQPIYINLIRDPLARMVSSYYYTRFGDHREGERNWSFKGTEEQKNMAKKNVMENYLVVGVTEQLEDFLFVLEKLLPEFFTGVLDTYKTPDDNLNSRMTSTRTANKRGPSPEVQEIMKKRMELEYEFYDFVKERFNRLKAELMSGKNC</sequence>
<dbReference type="Pfam" id="PF03567">
    <property type="entry name" value="Sulfotransfer_2"/>
    <property type="match status" value="1"/>
</dbReference>
<comment type="subcellular location">
    <subcellularLocation>
        <location evidence="1">Golgi apparatus membrane</location>
        <topology evidence="1">Single-pass type II membrane protein</topology>
    </subcellularLocation>
</comment>
<dbReference type="InterPro" id="IPR007734">
    <property type="entry name" value="Heparan_SO4_2-O-STrfase"/>
</dbReference>
<feature type="non-terminal residue" evidence="11">
    <location>
        <position position="276"/>
    </location>
</feature>
<keyword evidence="3" id="KW-0808">Transferase</keyword>
<evidence type="ECO:0000256" key="3">
    <source>
        <dbReference type="ARBA" id="ARBA00022679"/>
    </source>
</evidence>
<dbReference type="Proteomes" id="UP000275408">
    <property type="component" value="Unassembled WGS sequence"/>
</dbReference>